<dbReference type="EMBL" id="SSTI01000013">
    <property type="protein sequence ID" value="THG37866.1"/>
    <property type="molecule type" value="Genomic_DNA"/>
</dbReference>
<protein>
    <recommendedName>
        <fullName evidence="3">Transposase DDE domain-containing protein</fullName>
    </recommendedName>
</protein>
<gene>
    <name evidence="1" type="ORF">E5988_15100</name>
</gene>
<proteinExistence type="predicted"/>
<accession>A0ABY2QEW0</accession>
<sequence length="68" mass="7430">MAGLCGFTLIYPATAAVAPYPLRSTPDCAGNLVERLWCRLKDWRRVATRYDKLAADFLSGALIAALIT</sequence>
<evidence type="ECO:0000313" key="1">
    <source>
        <dbReference type="EMBL" id="THG37866.1"/>
    </source>
</evidence>
<evidence type="ECO:0000313" key="2">
    <source>
        <dbReference type="Proteomes" id="UP000308038"/>
    </source>
</evidence>
<organism evidence="1 2">
    <name type="scientific">Sphingomonas olei</name>
    <dbReference type="NCBI Taxonomy" id="1886787"/>
    <lineage>
        <taxon>Bacteria</taxon>
        <taxon>Pseudomonadati</taxon>
        <taxon>Pseudomonadota</taxon>
        <taxon>Alphaproteobacteria</taxon>
        <taxon>Sphingomonadales</taxon>
        <taxon>Sphingomonadaceae</taxon>
        <taxon>Sphingomonas</taxon>
    </lineage>
</organism>
<name>A0ABY2QEW0_9SPHN</name>
<comment type="caution">
    <text evidence="1">The sequence shown here is derived from an EMBL/GenBank/DDBJ whole genome shotgun (WGS) entry which is preliminary data.</text>
</comment>
<keyword evidence="2" id="KW-1185">Reference proteome</keyword>
<reference evidence="1 2" key="1">
    <citation type="submission" date="2019-04" db="EMBL/GenBank/DDBJ databases">
        <title>Microbes associate with the intestines of laboratory mice.</title>
        <authorList>
            <person name="Navarre W."/>
            <person name="Wong E."/>
            <person name="Huang K.C."/>
            <person name="Tropini C."/>
            <person name="Ng K."/>
            <person name="Yu B."/>
        </authorList>
    </citation>
    <scope>NUCLEOTIDE SEQUENCE [LARGE SCALE GENOMIC DNA]</scope>
    <source>
        <strain evidence="1 2">NM83_B4-11</strain>
    </source>
</reference>
<evidence type="ECO:0008006" key="3">
    <source>
        <dbReference type="Google" id="ProtNLM"/>
    </source>
</evidence>
<dbReference type="Proteomes" id="UP000308038">
    <property type="component" value="Unassembled WGS sequence"/>
</dbReference>